<sequence>MSCTHLRDAGDPAPRTPDGCEECLQLGDAWVELRLCRSCGHVGCCDSSKNQHATRHFQQTRHPVIRSFEPGQRWSWCYVDQEMAQAQEGASGEGAQP</sequence>
<proteinExistence type="predicted"/>
<dbReference type="Gene3D" id="3.30.40.10">
    <property type="entry name" value="Zinc/RING finger domain, C3HC4 (zinc finger)"/>
    <property type="match status" value="1"/>
</dbReference>
<name>A0A7I9VM79_9BACT</name>
<dbReference type="RefSeq" id="WP_176065146.1">
    <property type="nucleotide sequence ID" value="NZ_BJTG01000005.1"/>
</dbReference>
<keyword evidence="3" id="KW-1185">Reference proteome</keyword>
<gene>
    <name evidence="2" type="ORF">AMYX_22470</name>
</gene>
<dbReference type="InterPro" id="IPR001607">
    <property type="entry name" value="Znf_UBP"/>
</dbReference>
<dbReference type="Pfam" id="PF02148">
    <property type="entry name" value="zf-UBP"/>
    <property type="match status" value="1"/>
</dbReference>
<dbReference type="PROSITE" id="PS50271">
    <property type="entry name" value="ZF_UBP"/>
    <property type="match status" value="1"/>
</dbReference>
<dbReference type="EMBL" id="BJTG01000005">
    <property type="protein sequence ID" value="GEJ57506.1"/>
    <property type="molecule type" value="Genomic_DNA"/>
</dbReference>
<evidence type="ECO:0000259" key="1">
    <source>
        <dbReference type="PROSITE" id="PS50271"/>
    </source>
</evidence>
<comment type="caution">
    <text evidence="2">The sequence shown here is derived from an EMBL/GenBank/DDBJ whole genome shotgun (WGS) entry which is preliminary data.</text>
</comment>
<dbReference type="SUPFAM" id="SSF57850">
    <property type="entry name" value="RING/U-box"/>
    <property type="match status" value="1"/>
</dbReference>
<evidence type="ECO:0000313" key="3">
    <source>
        <dbReference type="Proteomes" id="UP000503640"/>
    </source>
</evidence>
<organism evidence="2 3">
    <name type="scientific">Anaeromyxobacter diazotrophicus</name>
    <dbReference type="NCBI Taxonomy" id="2590199"/>
    <lineage>
        <taxon>Bacteria</taxon>
        <taxon>Pseudomonadati</taxon>
        <taxon>Myxococcota</taxon>
        <taxon>Myxococcia</taxon>
        <taxon>Myxococcales</taxon>
        <taxon>Cystobacterineae</taxon>
        <taxon>Anaeromyxobacteraceae</taxon>
        <taxon>Anaeromyxobacter</taxon>
    </lineage>
</organism>
<dbReference type="GO" id="GO:0008270">
    <property type="term" value="F:zinc ion binding"/>
    <property type="evidence" value="ECO:0007669"/>
    <property type="project" value="InterPro"/>
</dbReference>
<dbReference type="AlphaFoldDB" id="A0A7I9VM79"/>
<dbReference type="Proteomes" id="UP000503640">
    <property type="component" value="Unassembled WGS sequence"/>
</dbReference>
<dbReference type="InterPro" id="IPR013083">
    <property type="entry name" value="Znf_RING/FYVE/PHD"/>
</dbReference>
<feature type="domain" description="UBP-type" evidence="1">
    <location>
        <begin position="1"/>
        <end position="97"/>
    </location>
</feature>
<evidence type="ECO:0000313" key="2">
    <source>
        <dbReference type="EMBL" id="GEJ57506.1"/>
    </source>
</evidence>
<reference evidence="3" key="1">
    <citation type="journal article" date="2020" name="Appl. Environ. Microbiol.">
        <title>Diazotrophic Anaeromyxobacter Isolates from Soils.</title>
        <authorList>
            <person name="Masuda Y."/>
            <person name="Yamanaka H."/>
            <person name="Xu Z.X."/>
            <person name="Shiratori Y."/>
            <person name="Aono T."/>
            <person name="Amachi S."/>
            <person name="Senoo K."/>
            <person name="Itoh H."/>
        </authorList>
    </citation>
    <scope>NUCLEOTIDE SEQUENCE [LARGE SCALE GENOMIC DNA]</scope>
    <source>
        <strain evidence="3">R267</strain>
    </source>
</reference>
<protein>
    <recommendedName>
        <fullName evidence="1">UBP-type domain-containing protein</fullName>
    </recommendedName>
</protein>
<accession>A0A7I9VM79</accession>